<dbReference type="GeneID" id="113207242"/>
<dbReference type="Proteomes" id="UP000504606">
    <property type="component" value="Unplaced"/>
</dbReference>
<gene>
    <name evidence="4" type="primary">LOC113207242</name>
</gene>
<organism evidence="3 4">
    <name type="scientific">Frankliniella occidentalis</name>
    <name type="common">Western flower thrips</name>
    <name type="synonym">Euthrips occidentalis</name>
    <dbReference type="NCBI Taxonomy" id="133901"/>
    <lineage>
        <taxon>Eukaryota</taxon>
        <taxon>Metazoa</taxon>
        <taxon>Ecdysozoa</taxon>
        <taxon>Arthropoda</taxon>
        <taxon>Hexapoda</taxon>
        <taxon>Insecta</taxon>
        <taxon>Pterygota</taxon>
        <taxon>Neoptera</taxon>
        <taxon>Paraneoptera</taxon>
        <taxon>Thysanoptera</taxon>
        <taxon>Terebrantia</taxon>
        <taxon>Thripoidea</taxon>
        <taxon>Thripidae</taxon>
        <taxon>Frankliniella</taxon>
    </lineage>
</organism>
<evidence type="ECO:0000259" key="2">
    <source>
        <dbReference type="Pfam" id="PF00135"/>
    </source>
</evidence>
<dbReference type="InterPro" id="IPR002018">
    <property type="entry name" value="CarbesteraseB"/>
</dbReference>
<dbReference type="InterPro" id="IPR050309">
    <property type="entry name" value="Type-B_Carboxylest/Lipase"/>
</dbReference>
<evidence type="ECO:0000313" key="3">
    <source>
        <dbReference type="Proteomes" id="UP000504606"/>
    </source>
</evidence>
<evidence type="ECO:0000313" key="4">
    <source>
        <dbReference type="RefSeq" id="XP_052123719.1"/>
    </source>
</evidence>
<reference evidence="4" key="1">
    <citation type="submission" date="2025-08" db="UniProtKB">
        <authorList>
            <consortium name="RefSeq"/>
        </authorList>
    </citation>
    <scope>IDENTIFICATION</scope>
    <source>
        <tissue evidence="4">Whole organism</tissue>
    </source>
</reference>
<feature type="domain" description="Carboxylesterase type B" evidence="2">
    <location>
        <begin position="72"/>
        <end position="296"/>
    </location>
</feature>
<proteinExistence type="predicted"/>
<name>A0A9C6UBL7_FRAOC</name>
<dbReference type="InterPro" id="IPR029058">
    <property type="entry name" value="AB_hydrolase_fold"/>
</dbReference>
<dbReference type="SUPFAM" id="SSF53474">
    <property type="entry name" value="alpha/beta-Hydrolases"/>
    <property type="match status" value="1"/>
</dbReference>
<dbReference type="PANTHER" id="PTHR11559">
    <property type="entry name" value="CARBOXYLESTERASE"/>
    <property type="match status" value="1"/>
</dbReference>
<sequence>MAYTERNMERAGALATRLAGNVTLDAAGVERVLLQAPYEAIARESFYMFYNSGWGLKHNPFVFSPELRPPDAEPRELSRHPESLLRDPAVPRVATLTGVLSREGLLTSNPLERNPEKLSLFVRNFAEYLRADCMNVSEASINLVEEITARIKQRFFQGQDPSPDYSEMLANLVGDLRYVYPLYRWVRTLDSQKAPMYLYLFDVVDGYNYQRMNLTTNVTGAVHADDLGYLFRVTATELHQNISAESRSAFALREHVRLITDFAKTLSSPLLEGHDVAADPARRRRPPYLHFGASFTMTRVENTFGAEDRMAFWDQIVDLMAEDRAGAGSVAAQASGPGLPLWLAALVAVLAFGTGGSP</sequence>
<dbReference type="RefSeq" id="XP_052123719.1">
    <property type="nucleotide sequence ID" value="XM_052267759.1"/>
</dbReference>
<protein>
    <submittedName>
        <fullName evidence="4">Uncharacterized protein LOC113207242 isoform X2</fullName>
    </submittedName>
</protein>
<dbReference type="AlphaFoldDB" id="A0A9C6UBL7"/>
<keyword evidence="1" id="KW-0325">Glycoprotein</keyword>
<keyword evidence="3" id="KW-1185">Reference proteome</keyword>
<dbReference type="Gene3D" id="3.40.50.1820">
    <property type="entry name" value="alpha/beta hydrolase"/>
    <property type="match status" value="1"/>
</dbReference>
<evidence type="ECO:0000256" key="1">
    <source>
        <dbReference type="ARBA" id="ARBA00023180"/>
    </source>
</evidence>
<accession>A0A9C6UBL7</accession>
<dbReference type="Pfam" id="PF00135">
    <property type="entry name" value="COesterase"/>
    <property type="match status" value="1"/>
</dbReference>